<dbReference type="PROSITE" id="PS50110">
    <property type="entry name" value="RESPONSE_REGULATORY"/>
    <property type="match status" value="1"/>
</dbReference>
<name>A0A250K2K1_9BACT</name>
<reference evidence="4 5" key="1">
    <citation type="submission" date="2017-06" db="EMBL/GenBank/DDBJ databases">
        <title>Sequencing and comparative analysis of myxobacterial genomes.</title>
        <authorList>
            <person name="Rupp O."/>
            <person name="Goesmann A."/>
            <person name="Sogaard-Andersen L."/>
        </authorList>
    </citation>
    <scope>NUCLEOTIDE SEQUENCE [LARGE SCALE GENOMIC DNA]</scope>
    <source>
        <strain evidence="4 5">DSM 14697</strain>
    </source>
</reference>
<evidence type="ECO:0000259" key="3">
    <source>
        <dbReference type="PROSITE" id="PS50110"/>
    </source>
</evidence>
<dbReference type="PANTHER" id="PTHR44591:SF3">
    <property type="entry name" value="RESPONSE REGULATORY DOMAIN-CONTAINING PROTEIN"/>
    <property type="match status" value="1"/>
</dbReference>
<dbReference type="InterPro" id="IPR002197">
    <property type="entry name" value="HTH_Fis"/>
</dbReference>
<dbReference type="PRINTS" id="PR01590">
    <property type="entry name" value="HTHFIS"/>
</dbReference>
<evidence type="ECO:0000256" key="2">
    <source>
        <dbReference type="PROSITE-ProRule" id="PRU00169"/>
    </source>
</evidence>
<dbReference type="Proteomes" id="UP000217343">
    <property type="component" value="Chromosome"/>
</dbReference>
<dbReference type="AlphaFoldDB" id="A0A250K2K1"/>
<protein>
    <submittedName>
        <fullName evidence="4">Two-component system response regulator</fullName>
    </submittedName>
</protein>
<dbReference type="KEGG" id="mmas:MYMAC_005969"/>
<dbReference type="Pfam" id="PF00072">
    <property type="entry name" value="Response_reg"/>
    <property type="match status" value="1"/>
</dbReference>
<dbReference type="Gene3D" id="3.40.50.2300">
    <property type="match status" value="1"/>
</dbReference>
<dbReference type="InterPro" id="IPR009057">
    <property type="entry name" value="Homeodomain-like_sf"/>
</dbReference>
<feature type="modified residue" description="4-aspartylphosphate" evidence="2">
    <location>
        <position position="60"/>
    </location>
</feature>
<accession>A0A250K2K1</accession>
<dbReference type="InterPro" id="IPR050595">
    <property type="entry name" value="Bact_response_regulator"/>
</dbReference>
<dbReference type="SUPFAM" id="SSF52172">
    <property type="entry name" value="CheY-like"/>
    <property type="match status" value="1"/>
</dbReference>
<proteinExistence type="predicted"/>
<dbReference type="EMBL" id="CP022203">
    <property type="protein sequence ID" value="ATB50314.1"/>
    <property type="molecule type" value="Genomic_DNA"/>
</dbReference>
<evidence type="ECO:0000256" key="1">
    <source>
        <dbReference type="ARBA" id="ARBA00022553"/>
    </source>
</evidence>
<dbReference type="Gene3D" id="1.10.10.60">
    <property type="entry name" value="Homeodomain-like"/>
    <property type="match status" value="1"/>
</dbReference>
<dbReference type="InterPro" id="IPR001789">
    <property type="entry name" value="Sig_transdc_resp-reg_receiver"/>
</dbReference>
<keyword evidence="1 2" id="KW-0597">Phosphoprotein</keyword>
<dbReference type="RefSeq" id="WP_095960557.1">
    <property type="nucleotide sequence ID" value="NZ_CP022203.1"/>
</dbReference>
<dbReference type="OrthoDB" id="9788090at2"/>
<dbReference type="CDD" id="cd17563">
    <property type="entry name" value="REC_RegA-like"/>
    <property type="match status" value="1"/>
</dbReference>
<dbReference type="GO" id="GO:0043565">
    <property type="term" value="F:sequence-specific DNA binding"/>
    <property type="evidence" value="ECO:0007669"/>
    <property type="project" value="InterPro"/>
</dbReference>
<evidence type="ECO:0000313" key="5">
    <source>
        <dbReference type="Proteomes" id="UP000217343"/>
    </source>
</evidence>
<dbReference type="InterPro" id="IPR011006">
    <property type="entry name" value="CheY-like_superfamily"/>
</dbReference>
<feature type="domain" description="Response regulatory" evidence="3">
    <location>
        <begin position="11"/>
        <end position="125"/>
    </location>
</feature>
<evidence type="ECO:0000313" key="4">
    <source>
        <dbReference type="EMBL" id="ATB50314.1"/>
    </source>
</evidence>
<dbReference type="PANTHER" id="PTHR44591">
    <property type="entry name" value="STRESS RESPONSE REGULATOR PROTEIN 1"/>
    <property type="match status" value="1"/>
</dbReference>
<dbReference type="GO" id="GO:0000160">
    <property type="term" value="P:phosphorelay signal transduction system"/>
    <property type="evidence" value="ECO:0007669"/>
    <property type="project" value="InterPro"/>
</dbReference>
<keyword evidence="5" id="KW-1185">Reference proteome</keyword>
<dbReference type="SUPFAM" id="SSF46689">
    <property type="entry name" value="Homeodomain-like"/>
    <property type="match status" value="1"/>
</dbReference>
<dbReference type="Pfam" id="PF02954">
    <property type="entry name" value="HTH_8"/>
    <property type="match status" value="1"/>
</dbReference>
<gene>
    <name evidence="4" type="ORF">MYMAC_005969</name>
</gene>
<organism evidence="4 5">
    <name type="scientific">Corallococcus macrosporus DSM 14697</name>
    <dbReference type="NCBI Taxonomy" id="1189310"/>
    <lineage>
        <taxon>Bacteria</taxon>
        <taxon>Pseudomonadati</taxon>
        <taxon>Myxococcota</taxon>
        <taxon>Myxococcia</taxon>
        <taxon>Myxococcales</taxon>
        <taxon>Cystobacterineae</taxon>
        <taxon>Myxococcaceae</taxon>
        <taxon>Corallococcus</taxon>
    </lineage>
</organism>
<dbReference type="SMART" id="SM00448">
    <property type="entry name" value="REC"/>
    <property type="match status" value="1"/>
</dbReference>
<sequence length="185" mass="19931">MSPSPAEASATVLVVDDDERFRERLVRAFVRHGFQAQGAATTQAALGAARTLRPRYAVVDLRLPDGSGLELVRELKALDANTTVVVLTGYGSIATAVEAVRRGATHYLAKPADVDDILLAFAGATLPSGQEAALTHEVPSLARAEWEHIQRVLADCGGNISQAARLLRIQRRSLQRKLAKYPVPK</sequence>